<accession>A0AAE0BSW9</accession>
<proteinExistence type="predicted"/>
<dbReference type="Proteomes" id="UP001190700">
    <property type="component" value="Unassembled WGS sequence"/>
</dbReference>
<evidence type="ECO:0000313" key="2">
    <source>
        <dbReference type="EMBL" id="KAK3242186.1"/>
    </source>
</evidence>
<evidence type="ECO:0000313" key="3">
    <source>
        <dbReference type="Proteomes" id="UP001190700"/>
    </source>
</evidence>
<organism evidence="2 3">
    <name type="scientific">Cymbomonas tetramitiformis</name>
    <dbReference type="NCBI Taxonomy" id="36881"/>
    <lineage>
        <taxon>Eukaryota</taxon>
        <taxon>Viridiplantae</taxon>
        <taxon>Chlorophyta</taxon>
        <taxon>Pyramimonadophyceae</taxon>
        <taxon>Pyramimonadales</taxon>
        <taxon>Pyramimonadaceae</taxon>
        <taxon>Cymbomonas</taxon>
    </lineage>
</organism>
<feature type="region of interest" description="Disordered" evidence="1">
    <location>
        <begin position="799"/>
        <end position="837"/>
    </location>
</feature>
<feature type="compositionally biased region" description="Low complexity" evidence="1">
    <location>
        <begin position="561"/>
        <end position="578"/>
    </location>
</feature>
<keyword evidence="3" id="KW-1185">Reference proteome</keyword>
<feature type="region of interest" description="Disordered" evidence="1">
    <location>
        <begin position="554"/>
        <end position="586"/>
    </location>
</feature>
<feature type="region of interest" description="Disordered" evidence="1">
    <location>
        <begin position="753"/>
        <end position="773"/>
    </location>
</feature>
<feature type="compositionally biased region" description="Basic and acidic residues" evidence="1">
    <location>
        <begin position="427"/>
        <end position="451"/>
    </location>
</feature>
<feature type="compositionally biased region" description="Basic and acidic residues" evidence="1">
    <location>
        <begin position="458"/>
        <end position="470"/>
    </location>
</feature>
<feature type="region of interest" description="Disordered" evidence="1">
    <location>
        <begin position="607"/>
        <end position="654"/>
    </location>
</feature>
<dbReference type="EMBL" id="LGRX02033220">
    <property type="protein sequence ID" value="KAK3242186.1"/>
    <property type="molecule type" value="Genomic_DNA"/>
</dbReference>
<evidence type="ECO:0000256" key="1">
    <source>
        <dbReference type="SAM" id="MobiDB-lite"/>
    </source>
</evidence>
<reference evidence="2 3" key="1">
    <citation type="journal article" date="2015" name="Genome Biol. Evol.">
        <title>Comparative Genomics of a Bacterivorous Green Alga Reveals Evolutionary Causalities and Consequences of Phago-Mixotrophic Mode of Nutrition.</title>
        <authorList>
            <person name="Burns J.A."/>
            <person name="Paasch A."/>
            <person name="Narechania A."/>
            <person name="Kim E."/>
        </authorList>
    </citation>
    <scope>NUCLEOTIDE SEQUENCE [LARGE SCALE GENOMIC DNA]</scope>
    <source>
        <strain evidence="2 3">PLY_AMNH</strain>
    </source>
</reference>
<name>A0AAE0BSW9_9CHLO</name>
<feature type="compositionally biased region" description="Polar residues" evidence="1">
    <location>
        <begin position="607"/>
        <end position="625"/>
    </location>
</feature>
<protein>
    <submittedName>
        <fullName evidence="2">Uncharacterized protein</fullName>
    </submittedName>
</protein>
<feature type="region of interest" description="Disordered" evidence="1">
    <location>
        <begin position="690"/>
        <end position="737"/>
    </location>
</feature>
<feature type="compositionally biased region" description="Polar residues" evidence="1">
    <location>
        <begin position="1028"/>
        <end position="1037"/>
    </location>
</feature>
<dbReference type="AlphaFoldDB" id="A0AAE0BSW9"/>
<feature type="compositionally biased region" description="Acidic residues" evidence="1">
    <location>
        <begin position="635"/>
        <end position="644"/>
    </location>
</feature>
<feature type="region of interest" description="Disordered" evidence="1">
    <location>
        <begin position="405"/>
        <end position="472"/>
    </location>
</feature>
<comment type="caution">
    <text evidence="2">The sequence shown here is derived from an EMBL/GenBank/DDBJ whole genome shotgun (WGS) entry which is preliminary data.</text>
</comment>
<gene>
    <name evidence="2" type="ORF">CYMTET_48106</name>
</gene>
<feature type="region of interest" description="Disordered" evidence="1">
    <location>
        <begin position="1000"/>
        <end position="1038"/>
    </location>
</feature>
<sequence>MEDLITFVNNHHLAIDSLKATNETHAERLRNTFVVVADNTEAINDFPLTYMTSEAFATNLADLEDRLSVISAITKKCEESLATVQRSSTSSPHYDNFDELSGAQLSYNVSANAIATTTDEISQADYANGTRPPKTVTAVLATKTRTELFRYFLSANYITGLAKALKTEYYNLTDISRDQQPTELQLNVLCRGGEVVFNKLVTAFGTVLKTVRVGHSERLLDLRQRLVTMDVATAYDECLNAILAALLMKVTASTTKTSINALTLADEWLTKDGRALLLHLRCLLANYPATDTDEYLNNAKALRVTESDDPMLIIESFRAQIQLHRIQYPLYSDTDAQKLFIEMLRESQKVARKKFETPLYHAIIEVYNRDARNENHGYPGGADALFKDVQTRWYTIGATHADYIRSGHHPSRANALTGEFRTNPKRPANDNRDKTPDRGGARGGAKDDPKKPTTAKFTDNRPRSPRRDAPVQDQIDYETEMLRLAKAKHSGMDNRNTEVKGTWEGVRFTPTKPGDWMPCVTCYVVKKKTVHHSTGRAGCPCSLKERVVKFTVPGKTANSLSTRSSSPPTTKPTVKTDVPPSPTPTLEQMQKLFSPEQLNEISAALGQSTSAPSTSGGAQPQQPSINHLRDGGDSDHDDTYDEDFPAFQKTPPKMSWPITKSANPSVNVFSLPTAVPPSKHNRKKVQQGFYIPVPTPPGGDDFQPVSPDYSETTSEEADADDFQNVNPKKAWRPKPSIGHSVHVLSVNKFDTLSSAEDSDQSDHPPLYSDVHSEDFSQPEAVNHLRQKIISAEKRVQRRLLKKQRKTRGPQEDDSWFVPVRPLRPQMKTKSTQTVEKNDNKLPKAYITSVDTNPNENHEKTSHAASDDILGTGEVALSSIVVPQHVPPHDPPPPPSTPPCEAMDLHGPTNPTEVAISVPDLLMDPDQSIAAADTPPPSSSTPETYDFSDLLPADFWSLNTKPTAPISAKTLRQTTSCHSRHEEPADFTFPIIENPECISQISPKTQGFSPSEAAATPYEPSIDTETDRQPPSTSSWPNLMTDDAMDSWLRNHLALQAPRRIDMNETFLDDDVYPQGYYGHGGSTIH</sequence>